<evidence type="ECO:0000313" key="1">
    <source>
        <dbReference type="EMBL" id="GAA4326360.1"/>
    </source>
</evidence>
<organism evidence="1 2">
    <name type="scientific">Pigmentiphaga soli</name>
    <dbReference type="NCBI Taxonomy" id="1007095"/>
    <lineage>
        <taxon>Bacteria</taxon>
        <taxon>Pseudomonadati</taxon>
        <taxon>Pseudomonadota</taxon>
        <taxon>Betaproteobacteria</taxon>
        <taxon>Burkholderiales</taxon>
        <taxon>Alcaligenaceae</taxon>
        <taxon>Pigmentiphaga</taxon>
    </lineage>
</organism>
<accession>A0ABP8GL72</accession>
<proteinExistence type="predicted"/>
<name>A0ABP8GL72_9BURK</name>
<comment type="caution">
    <text evidence="1">The sequence shown here is derived from an EMBL/GenBank/DDBJ whole genome shotgun (WGS) entry which is preliminary data.</text>
</comment>
<reference evidence="2" key="1">
    <citation type="journal article" date="2019" name="Int. J. Syst. Evol. Microbiol.">
        <title>The Global Catalogue of Microorganisms (GCM) 10K type strain sequencing project: providing services to taxonomists for standard genome sequencing and annotation.</title>
        <authorList>
            <consortium name="The Broad Institute Genomics Platform"/>
            <consortium name="The Broad Institute Genome Sequencing Center for Infectious Disease"/>
            <person name="Wu L."/>
            <person name="Ma J."/>
        </authorList>
    </citation>
    <scope>NUCLEOTIDE SEQUENCE [LARGE SCALE GENOMIC DNA]</scope>
    <source>
        <strain evidence="2">JCM 17666</strain>
    </source>
</reference>
<gene>
    <name evidence="1" type="ORF">GCM10023144_09760</name>
</gene>
<evidence type="ECO:0000313" key="2">
    <source>
        <dbReference type="Proteomes" id="UP001501671"/>
    </source>
</evidence>
<dbReference type="Proteomes" id="UP001501671">
    <property type="component" value="Unassembled WGS sequence"/>
</dbReference>
<protein>
    <submittedName>
        <fullName evidence="1">Uncharacterized protein</fullName>
    </submittedName>
</protein>
<sequence length="39" mass="4204">MPSLRNPEARAAHLAMLVYNPAEAGDAERIRALTVGKGR</sequence>
<dbReference type="EMBL" id="BAABFO010000003">
    <property type="protein sequence ID" value="GAA4326360.1"/>
    <property type="molecule type" value="Genomic_DNA"/>
</dbReference>
<keyword evidence="2" id="KW-1185">Reference proteome</keyword>